<dbReference type="PANTHER" id="PTHR43830:SF3">
    <property type="entry name" value="PROTEIN PSP1"/>
    <property type="match status" value="1"/>
</dbReference>
<accession>A0AAW5K676</accession>
<dbReference type="InterPro" id="IPR007557">
    <property type="entry name" value="PSP1_C"/>
</dbReference>
<protein>
    <recommendedName>
        <fullName evidence="2">PSP1 C-terminal domain-containing protein</fullName>
    </recommendedName>
</protein>
<feature type="compositionally biased region" description="Basic residues" evidence="1">
    <location>
        <begin position="350"/>
        <end position="361"/>
    </location>
</feature>
<keyword evidence="4" id="KW-1185">Reference proteome</keyword>
<dbReference type="RefSeq" id="WP_256181510.1">
    <property type="nucleotide sequence ID" value="NZ_CAUHQN010000017.1"/>
</dbReference>
<sequence>MNKYLAIYGKPRYLGLVEYDGDIKKGAALIVESVRGEELAVAVGEINAEQEAAYRLLRNASEHGDGMAKNSEPVVTDLTFMAFAAKEDTETAEGYREEENRILKEAKELLKPHNLEMKLIDVEFLRAKRKLFFYFSSEQRVDFRAYVRDLAREFKTRIELRQVGVRDEAKIIRGVGPCGQPCCCSYWLNQFAPICIKMVKEQNLALNPAKISGICGRLMCCMCYEHEAYHEAWEGFPNPGSKIKTPNGNVIIAGIDLPSKSLRCFIAGKGEVKVPRDKFEEFKETVSSGGEWVVPEEEIAEPVLKIQDFFPKCMQCGSHHEKAAAEPKREENAAKRRPDGGEANPEQKPRGNKKKKKRRVKHEPQTIRDEHEDPREDVVQKVKHAAEARPPKEDKAAQDGGERPKRHFQRRRRPGAKKGSDNAAPAKSEV</sequence>
<dbReference type="PANTHER" id="PTHR43830">
    <property type="entry name" value="PROTEIN PSP1"/>
    <property type="match status" value="1"/>
</dbReference>
<reference evidence="3 4" key="1">
    <citation type="submission" date="2022-06" db="EMBL/GenBank/DDBJ databases">
        <title>Isolation of gut microbiota from human fecal samples.</title>
        <authorList>
            <person name="Pamer E.G."/>
            <person name="Barat B."/>
            <person name="Waligurski E."/>
            <person name="Medina S."/>
            <person name="Paddock L."/>
            <person name="Mostad J."/>
        </authorList>
    </citation>
    <scope>NUCLEOTIDE SEQUENCE [LARGE SCALE GENOMIC DNA]</scope>
    <source>
        <strain evidence="3 4">DFI.9.90</strain>
    </source>
</reference>
<dbReference type="EMBL" id="JANFYT010000005">
    <property type="protein sequence ID" value="MCQ4813479.1"/>
    <property type="molecule type" value="Genomic_DNA"/>
</dbReference>
<dbReference type="NCBIfam" id="NF041131">
    <property type="entry name" value="RicT_YaaT_fam"/>
    <property type="match status" value="1"/>
</dbReference>
<feature type="domain" description="PSP1 C-terminal" evidence="2">
    <location>
        <begin position="78"/>
        <end position="163"/>
    </location>
</feature>
<dbReference type="Pfam" id="PF04468">
    <property type="entry name" value="PSP1"/>
    <property type="match status" value="1"/>
</dbReference>
<organism evidence="3 4">
    <name type="scientific">Cloacibacillus evryensis</name>
    <dbReference type="NCBI Taxonomy" id="508460"/>
    <lineage>
        <taxon>Bacteria</taxon>
        <taxon>Thermotogati</taxon>
        <taxon>Synergistota</taxon>
        <taxon>Synergistia</taxon>
        <taxon>Synergistales</taxon>
        <taxon>Synergistaceae</taxon>
        <taxon>Cloacibacillus</taxon>
    </lineage>
</organism>
<evidence type="ECO:0000256" key="1">
    <source>
        <dbReference type="SAM" id="MobiDB-lite"/>
    </source>
</evidence>
<evidence type="ECO:0000259" key="2">
    <source>
        <dbReference type="PROSITE" id="PS51411"/>
    </source>
</evidence>
<proteinExistence type="predicted"/>
<feature type="region of interest" description="Disordered" evidence="1">
    <location>
        <begin position="320"/>
        <end position="430"/>
    </location>
</feature>
<dbReference type="InterPro" id="IPR047767">
    <property type="entry name" value="PSP1-like"/>
</dbReference>
<feature type="compositionally biased region" description="Basic residues" evidence="1">
    <location>
        <begin position="404"/>
        <end position="416"/>
    </location>
</feature>
<name>A0AAW5K676_9BACT</name>
<dbReference type="PROSITE" id="PS51411">
    <property type="entry name" value="PSP1_C"/>
    <property type="match status" value="1"/>
</dbReference>
<evidence type="ECO:0000313" key="3">
    <source>
        <dbReference type="EMBL" id="MCQ4813479.1"/>
    </source>
</evidence>
<comment type="caution">
    <text evidence="3">The sequence shown here is derived from an EMBL/GenBank/DDBJ whole genome shotgun (WGS) entry which is preliminary data.</text>
</comment>
<dbReference type="AlphaFoldDB" id="A0AAW5K676"/>
<dbReference type="GO" id="GO:0005737">
    <property type="term" value="C:cytoplasm"/>
    <property type="evidence" value="ECO:0007669"/>
    <property type="project" value="TreeGrafter"/>
</dbReference>
<dbReference type="Proteomes" id="UP001205919">
    <property type="component" value="Unassembled WGS sequence"/>
</dbReference>
<feature type="compositionally biased region" description="Basic and acidic residues" evidence="1">
    <location>
        <begin position="320"/>
        <end position="349"/>
    </location>
</feature>
<gene>
    <name evidence="3" type="ORF">NE630_03455</name>
</gene>
<feature type="compositionally biased region" description="Basic and acidic residues" evidence="1">
    <location>
        <begin position="362"/>
        <end position="403"/>
    </location>
</feature>
<evidence type="ECO:0000313" key="4">
    <source>
        <dbReference type="Proteomes" id="UP001205919"/>
    </source>
</evidence>